<reference evidence="13 14" key="1">
    <citation type="submission" date="2018-11" db="EMBL/GenBank/DDBJ databases">
        <title>The draft genome sequence of Amphritea balenae JAMM 1525T.</title>
        <authorList>
            <person name="Fang Z."/>
            <person name="Zhang Y."/>
            <person name="Han X."/>
        </authorList>
    </citation>
    <scope>NUCLEOTIDE SEQUENCE [LARGE SCALE GENOMIC DNA]</scope>
    <source>
        <strain evidence="13 14">JAMM 1525</strain>
    </source>
</reference>
<keyword evidence="5 10" id="KW-1133">Transmembrane helix</keyword>
<evidence type="ECO:0000256" key="5">
    <source>
        <dbReference type="ARBA" id="ARBA00022989"/>
    </source>
</evidence>
<dbReference type="FunFam" id="1.10.287.950:FF:000001">
    <property type="entry name" value="Methyl-accepting chemotaxis sensory transducer"/>
    <property type="match status" value="1"/>
</dbReference>
<evidence type="ECO:0000259" key="11">
    <source>
        <dbReference type="PROSITE" id="PS50111"/>
    </source>
</evidence>
<dbReference type="InterPro" id="IPR004089">
    <property type="entry name" value="MCPsignal_dom"/>
</dbReference>
<evidence type="ECO:0000256" key="9">
    <source>
        <dbReference type="PROSITE-ProRule" id="PRU00284"/>
    </source>
</evidence>
<evidence type="ECO:0000256" key="6">
    <source>
        <dbReference type="ARBA" id="ARBA00023136"/>
    </source>
</evidence>
<dbReference type="RefSeq" id="WP_124927233.1">
    <property type="nucleotide sequence ID" value="NZ_BMOH01000008.1"/>
</dbReference>
<evidence type="ECO:0000259" key="12">
    <source>
        <dbReference type="PROSITE" id="PS50885"/>
    </source>
</evidence>
<feature type="transmembrane region" description="Helical" evidence="10">
    <location>
        <begin position="7"/>
        <end position="27"/>
    </location>
</feature>
<keyword evidence="7 9" id="KW-0807">Transducer</keyword>
<dbReference type="Proteomes" id="UP000267535">
    <property type="component" value="Unassembled WGS sequence"/>
</dbReference>
<dbReference type="InterPro" id="IPR033479">
    <property type="entry name" value="dCache_1"/>
</dbReference>
<feature type="domain" description="Methyl-accepting transducer" evidence="11">
    <location>
        <begin position="355"/>
        <end position="591"/>
    </location>
</feature>
<dbReference type="SMART" id="SM00283">
    <property type="entry name" value="MA"/>
    <property type="match status" value="1"/>
</dbReference>
<dbReference type="Gene3D" id="3.30.450.20">
    <property type="entry name" value="PAS domain"/>
    <property type="match status" value="2"/>
</dbReference>
<dbReference type="Pfam" id="PF00015">
    <property type="entry name" value="MCPsignal"/>
    <property type="match status" value="1"/>
</dbReference>
<evidence type="ECO:0000256" key="10">
    <source>
        <dbReference type="SAM" id="Phobius"/>
    </source>
</evidence>
<dbReference type="PRINTS" id="PR00260">
    <property type="entry name" value="CHEMTRNSDUCR"/>
</dbReference>
<organism evidence="13 14">
    <name type="scientific">Amphritea balenae</name>
    <dbReference type="NCBI Taxonomy" id="452629"/>
    <lineage>
        <taxon>Bacteria</taxon>
        <taxon>Pseudomonadati</taxon>
        <taxon>Pseudomonadota</taxon>
        <taxon>Gammaproteobacteria</taxon>
        <taxon>Oceanospirillales</taxon>
        <taxon>Oceanospirillaceae</taxon>
        <taxon>Amphritea</taxon>
    </lineage>
</organism>
<sequence>MKVSHKIALIASLVVAIAFSGFSWYQYQAMRAQLYNTAQNTASETTLMLSTQITSWLNGKLRLIDMMAQSIDTDYSRESIQSSFDTPLLHDEFLLIFGALDTDGKKISNTPSWDPGKDWDARVRPWYPHAKAHKQALLTAPYADSATGEILVSVVANFTDKGVFKGAFGGDLSLQTISDALNRVKINNAGYAFLLDAKGEIISHPNAELNGLPLDQLFIEKLPRLTEQFQEIVVDGQALLVTFRKLKNLYGSDWMVGVVLEKDLAMAPATALGTKAIFVTLLSVIICCVILYWIVSLMLSPLQQLRESLQDINKGDGDLTQRIAINSHDEFGLVCHDFNQFLCFLQTLIGDVKQLSASIRVQTDDNNSATVVAVKDLEHQLQELDLLATAMYQMSASAQQVAQHANQTAESAKQADQAADHGAEVVSKTTSSISELVSGMDEAVSTIGELAGVSGNIETILTVITDISEQTNLLALNAAIEAARAGDAGRGFAVVADEVRALASRTQQSTEEIQHMIQQLQQGVDNAKATIRHGRDIAGNTSELSIEADAALGDIRSSISQIYEMTEQIATAAEEQSNTSEEINRNTATIRDLSRAVSETTAQQSGICKTMVELTTDQNQALSKFKV</sequence>
<evidence type="ECO:0000256" key="1">
    <source>
        <dbReference type="ARBA" id="ARBA00004651"/>
    </source>
</evidence>
<evidence type="ECO:0000256" key="4">
    <source>
        <dbReference type="ARBA" id="ARBA00022692"/>
    </source>
</evidence>
<dbReference type="OrthoDB" id="2489132at2"/>
<dbReference type="PROSITE" id="PS50885">
    <property type="entry name" value="HAMP"/>
    <property type="match status" value="1"/>
</dbReference>
<evidence type="ECO:0000313" key="14">
    <source>
        <dbReference type="Proteomes" id="UP000267535"/>
    </source>
</evidence>
<dbReference type="EMBL" id="RQXV01000010">
    <property type="protein sequence ID" value="RRC97737.1"/>
    <property type="molecule type" value="Genomic_DNA"/>
</dbReference>
<dbReference type="GO" id="GO:0005886">
    <property type="term" value="C:plasma membrane"/>
    <property type="evidence" value="ECO:0007669"/>
    <property type="project" value="UniProtKB-SubCell"/>
</dbReference>
<dbReference type="Pfam" id="PF00672">
    <property type="entry name" value="HAMP"/>
    <property type="match status" value="1"/>
</dbReference>
<name>A0A3P1SKZ6_9GAMM</name>
<dbReference type="CDD" id="cd06225">
    <property type="entry name" value="HAMP"/>
    <property type="match status" value="1"/>
</dbReference>
<comment type="similarity">
    <text evidence="8">Belongs to the methyl-accepting chemotaxis (MCP) protein family.</text>
</comment>
<dbReference type="InterPro" id="IPR004090">
    <property type="entry name" value="Chemotax_Me-accpt_rcpt"/>
</dbReference>
<proteinExistence type="inferred from homology"/>
<dbReference type="Gene3D" id="1.10.287.950">
    <property type="entry name" value="Methyl-accepting chemotaxis protein"/>
    <property type="match status" value="1"/>
</dbReference>
<dbReference type="SUPFAM" id="SSF58104">
    <property type="entry name" value="Methyl-accepting chemotaxis protein (MCP) signaling domain"/>
    <property type="match status" value="1"/>
</dbReference>
<keyword evidence="4 10" id="KW-0812">Transmembrane</keyword>
<evidence type="ECO:0000256" key="8">
    <source>
        <dbReference type="ARBA" id="ARBA00029447"/>
    </source>
</evidence>
<dbReference type="Pfam" id="PF02743">
    <property type="entry name" value="dCache_1"/>
    <property type="match status" value="1"/>
</dbReference>
<gene>
    <name evidence="13" type="ORF">EHS89_16290</name>
</gene>
<keyword evidence="14" id="KW-1185">Reference proteome</keyword>
<evidence type="ECO:0000256" key="7">
    <source>
        <dbReference type="ARBA" id="ARBA00023224"/>
    </source>
</evidence>
<protein>
    <submittedName>
        <fullName evidence="13">Methyl-accepting chemotaxis protein</fullName>
    </submittedName>
</protein>
<evidence type="ECO:0000256" key="3">
    <source>
        <dbReference type="ARBA" id="ARBA00022500"/>
    </source>
</evidence>
<dbReference type="PROSITE" id="PS50111">
    <property type="entry name" value="CHEMOTAXIS_TRANSDUC_2"/>
    <property type="match status" value="1"/>
</dbReference>
<evidence type="ECO:0000313" key="13">
    <source>
        <dbReference type="EMBL" id="RRC97737.1"/>
    </source>
</evidence>
<dbReference type="GO" id="GO:0007165">
    <property type="term" value="P:signal transduction"/>
    <property type="evidence" value="ECO:0007669"/>
    <property type="project" value="UniProtKB-KW"/>
</dbReference>
<dbReference type="SUPFAM" id="SSF103190">
    <property type="entry name" value="Sensory domain-like"/>
    <property type="match status" value="1"/>
</dbReference>
<dbReference type="AlphaFoldDB" id="A0A3P1SKZ6"/>
<dbReference type="InterPro" id="IPR003660">
    <property type="entry name" value="HAMP_dom"/>
</dbReference>
<feature type="transmembrane region" description="Helical" evidence="10">
    <location>
        <begin position="276"/>
        <end position="299"/>
    </location>
</feature>
<comment type="subcellular location">
    <subcellularLocation>
        <location evidence="1">Cell membrane</location>
        <topology evidence="1">Multi-pass membrane protein</topology>
    </subcellularLocation>
</comment>
<dbReference type="CDD" id="cd12912">
    <property type="entry name" value="PDC2_MCP_like"/>
    <property type="match status" value="1"/>
</dbReference>
<dbReference type="GO" id="GO:0004888">
    <property type="term" value="F:transmembrane signaling receptor activity"/>
    <property type="evidence" value="ECO:0007669"/>
    <property type="project" value="InterPro"/>
</dbReference>
<dbReference type="CDD" id="cd12913">
    <property type="entry name" value="PDC1_MCP_like"/>
    <property type="match status" value="1"/>
</dbReference>
<keyword evidence="3" id="KW-0145">Chemotaxis</keyword>
<dbReference type="GO" id="GO:0006935">
    <property type="term" value="P:chemotaxis"/>
    <property type="evidence" value="ECO:0007669"/>
    <property type="project" value="UniProtKB-KW"/>
</dbReference>
<dbReference type="SMART" id="SM00304">
    <property type="entry name" value="HAMP"/>
    <property type="match status" value="1"/>
</dbReference>
<dbReference type="CDD" id="cd11386">
    <property type="entry name" value="MCP_signal"/>
    <property type="match status" value="1"/>
</dbReference>
<dbReference type="PANTHER" id="PTHR32089:SF117">
    <property type="entry name" value="METHYL ACCEPTING SENSORY TRANSDUCER WITH CACHE_1 SMALL MOLECULE BINDING DOMAIN"/>
    <property type="match status" value="1"/>
</dbReference>
<accession>A0A3P1SKZ6</accession>
<comment type="caution">
    <text evidence="13">The sequence shown here is derived from an EMBL/GenBank/DDBJ whole genome shotgun (WGS) entry which is preliminary data.</text>
</comment>
<feature type="domain" description="HAMP" evidence="12">
    <location>
        <begin position="296"/>
        <end position="350"/>
    </location>
</feature>
<evidence type="ECO:0000256" key="2">
    <source>
        <dbReference type="ARBA" id="ARBA00022475"/>
    </source>
</evidence>
<dbReference type="InterPro" id="IPR029151">
    <property type="entry name" value="Sensor-like_sf"/>
</dbReference>
<dbReference type="PANTHER" id="PTHR32089">
    <property type="entry name" value="METHYL-ACCEPTING CHEMOTAXIS PROTEIN MCPB"/>
    <property type="match status" value="1"/>
</dbReference>
<keyword evidence="2" id="KW-1003">Cell membrane</keyword>
<keyword evidence="6 10" id="KW-0472">Membrane</keyword>